<evidence type="ECO:0000313" key="4">
    <source>
        <dbReference type="Proteomes" id="UP001515480"/>
    </source>
</evidence>
<proteinExistence type="predicted"/>
<feature type="region of interest" description="Disordered" evidence="2">
    <location>
        <begin position="91"/>
        <end position="124"/>
    </location>
</feature>
<reference evidence="3 4" key="1">
    <citation type="journal article" date="2024" name="Science">
        <title>Giant polyketide synthase enzymes in the biosynthesis of giant marine polyether toxins.</title>
        <authorList>
            <person name="Fallon T.R."/>
            <person name="Shende V.V."/>
            <person name="Wierzbicki I.H."/>
            <person name="Pendleton A.L."/>
            <person name="Watervoot N.F."/>
            <person name="Auber R.P."/>
            <person name="Gonzalez D.J."/>
            <person name="Wisecaver J.H."/>
            <person name="Moore B.S."/>
        </authorList>
    </citation>
    <scope>NUCLEOTIDE SEQUENCE [LARGE SCALE GENOMIC DNA]</scope>
    <source>
        <strain evidence="3 4">12B1</strain>
    </source>
</reference>
<organism evidence="3 4">
    <name type="scientific">Prymnesium parvum</name>
    <name type="common">Toxic golden alga</name>
    <dbReference type="NCBI Taxonomy" id="97485"/>
    <lineage>
        <taxon>Eukaryota</taxon>
        <taxon>Haptista</taxon>
        <taxon>Haptophyta</taxon>
        <taxon>Prymnesiophyceae</taxon>
        <taxon>Prymnesiales</taxon>
        <taxon>Prymnesiaceae</taxon>
        <taxon>Prymnesium</taxon>
    </lineage>
</organism>
<evidence type="ECO:0000313" key="3">
    <source>
        <dbReference type="EMBL" id="KAL1529391.1"/>
    </source>
</evidence>
<keyword evidence="4" id="KW-1185">Reference proteome</keyword>
<comment type="caution">
    <text evidence="3">The sequence shown here is derived from an EMBL/GenBank/DDBJ whole genome shotgun (WGS) entry which is preliminary data.</text>
</comment>
<gene>
    <name evidence="3" type="ORF">AB1Y20_000342</name>
</gene>
<name>A0AB34K8T3_PRYPA</name>
<keyword evidence="1" id="KW-0175">Coiled coil</keyword>
<evidence type="ECO:0000256" key="2">
    <source>
        <dbReference type="SAM" id="MobiDB-lite"/>
    </source>
</evidence>
<accession>A0AB34K8T3</accession>
<dbReference type="AlphaFoldDB" id="A0AB34K8T3"/>
<feature type="region of interest" description="Disordered" evidence="2">
    <location>
        <begin position="162"/>
        <end position="181"/>
    </location>
</feature>
<feature type="coiled-coil region" evidence="1">
    <location>
        <begin position="125"/>
        <end position="152"/>
    </location>
</feature>
<dbReference type="EMBL" id="JBGBPQ010000001">
    <property type="protein sequence ID" value="KAL1529391.1"/>
    <property type="molecule type" value="Genomic_DNA"/>
</dbReference>
<sequence>MSSRASQDALEHLWQAFVQEARASRPIDPPPSELIYEPTTDSQAFGAGARRGAAFPISATVCHASVESELELQAAYIAELEAMILGSPVAGAQPVSPPHSRQRSTPAPRVPTLGMVPTLGSDRSHRSMRQENRALQNKVAQLQTQLQQARARCRHSGEAACARHRHADPHRPRDLRPGKRNMTPSQLVKLDEVVAQRDILHELLRVRSQQLLASGRRCAELELSVQRFNAAFRQALPR</sequence>
<protein>
    <submittedName>
        <fullName evidence="3">Uncharacterized protein</fullName>
    </submittedName>
</protein>
<dbReference type="Proteomes" id="UP001515480">
    <property type="component" value="Unassembled WGS sequence"/>
</dbReference>
<evidence type="ECO:0000256" key="1">
    <source>
        <dbReference type="SAM" id="Coils"/>
    </source>
</evidence>